<dbReference type="PANTHER" id="PTHR10039:SF17">
    <property type="entry name" value="FUNGAL STAND N-TERMINAL GOODBYE DOMAIN-CONTAINING PROTEIN-RELATED"/>
    <property type="match status" value="1"/>
</dbReference>
<evidence type="ECO:0000256" key="2">
    <source>
        <dbReference type="SAM" id="MobiDB-lite"/>
    </source>
</evidence>
<evidence type="ECO:0000313" key="4">
    <source>
        <dbReference type="EMBL" id="KND89309.1"/>
    </source>
</evidence>
<protein>
    <submittedName>
        <fullName evidence="4">Vegetative incompatibility protein HET-E-1</fullName>
    </submittedName>
</protein>
<dbReference type="Gene3D" id="3.40.50.300">
    <property type="entry name" value="P-loop containing nucleotide triphosphate hydrolases"/>
    <property type="match status" value="1"/>
</dbReference>
<dbReference type="PROSITE" id="PS50837">
    <property type="entry name" value="NACHT"/>
    <property type="match status" value="1"/>
</dbReference>
<feature type="compositionally biased region" description="Polar residues" evidence="2">
    <location>
        <begin position="25"/>
        <end position="36"/>
    </location>
</feature>
<feature type="non-terminal residue" evidence="4">
    <location>
        <position position="947"/>
    </location>
</feature>
<dbReference type="InterPro" id="IPR007111">
    <property type="entry name" value="NACHT_NTPase"/>
</dbReference>
<dbReference type="PANTHER" id="PTHR10039">
    <property type="entry name" value="AMELOGENIN"/>
    <property type="match status" value="1"/>
</dbReference>
<evidence type="ECO:0000259" key="3">
    <source>
        <dbReference type="PROSITE" id="PS50837"/>
    </source>
</evidence>
<keyword evidence="1" id="KW-0677">Repeat</keyword>
<dbReference type="Pfam" id="PF17100">
    <property type="entry name" value="NACHT_N"/>
    <property type="match status" value="1"/>
</dbReference>
<dbReference type="OrthoDB" id="5142935at2759"/>
<dbReference type="EMBL" id="LFRF01000019">
    <property type="protein sequence ID" value="KND89309.1"/>
    <property type="molecule type" value="Genomic_DNA"/>
</dbReference>
<keyword evidence="5" id="KW-1185">Reference proteome</keyword>
<accession>A0A0L0N5L3</accession>
<feature type="domain" description="NACHT" evidence="3">
    <location>
        <begin position="449"/>
        <end position="598"/>
    </location>
</feature>
<evidence type="ECO:0000256" key="1">
    <source>
        <dbReference type="ARBA" id="ARBA00022737"/>
    </source>
</evidence>
<feature type="compositionally biased region" description="Low complexity" evidence="2">
    <location>
        <begin position="77"/>
        <end position="87"/>
    </location>
</feature>
<sequence length="947" mass="105382">MGGKRLRNWVKGLGTNFIESRDAVPSTQSLSLPTGSEQRDLQHGTEPSGRTSEPHASTAEPVGDDQAAPAGTDAGVQAARPPAAAQRAPPPDLAIEPRAEASPATQLPQRQTHSISTSQRLWNAAYDRLKDDKDTAELVTAYVKTLMKVLGASLETTFGADVMTELEDPVRRQLVMKKLVEEGRSKADKASKIAKRVGDFAQAVLSFKPLVDLVLSIPQAAPAALPWAGVCIGLQILSNPAAAAKSNLAGITHVLSRMEWYDAVTEHLLNEDGLEIRDGTFQAVLRQLEEKVVALYKALLLYQMKSICSYYRHQGYVFLRALANWDDWDAHLKTITDAEDTLRRDSSQYNKQHASSALGELVGRAEGTQNLLGNIRQDIRELIALQKKAQSDKDTKCLQALFVVNPQDHMARIEDEKDKLLYEVYEWMLHTESYAAFTSWDQPDLPLCRLLWIKGTAGTGKTMLMMGIIRELLDQSAALAPSLSYFFCQGTGTKKLNSATAALKSLLWMLLIQQPHLISYLQDDYKYSCGFADETEFYTLQRIFEDILRDPSLSEAYLIVDALDEFDRTKPGLEELIRLVSTSLVLSKKVKWLLSSRPEVDLLARVTDRNADTLDTSETLVELDTERLEKPVHAYIGHKLSTLKGKRGYDDSILGEVETEVRQRAMNTFLWVALAFKVLEKAHGQQAVQRIQKIPPGLSELYGHMMDRIDQVEEISPQDCKKVLLCAGLAFRPLAFAELAILADMPVDITETAVELCGSFLATREKTVFLIHQSAKEYLAQKWLQVTEIAQGHANIGRRSIEAMSSALKRNIYGLDYGLKPMGMKAPQPDPLAPIQYACVFWADHLAFESGKSPECQESLADDGEVLLFLEEYILHWLESLSLLGNLSEGIQSVKRLLQIAQISGTSRRLAKFLEDADKFIRSHGSIMERAPMQIYCSALAFSPTTS</sequence>
<dbReference type="InterPro" id="IPR027417">
    <property type="entry name" value="P-loop_NTPase"/>
</dbReference>
<dbReference type="AlphaFoldDB" id="A0A0L0N5L3"/>
<comment type="caution">
    <text evidence="4">The sequence shown here is derived from an EMBL/GenBank/DDBJ whole genome shotgun (WGS) entry which is preliminary data.</text>
</comment>
<dbReference type="InterPro" id="IPR031359">
    <property type="entry name" value="NACHT_N"/>
</dbReference>
<gene>
    <name evidence="4" type="ORF">TOPH_06022</name>
</gene>
<feature type="region of interest" description="Disordered" evidence="2">
    <location>
        <begin position="14"/>
        <end position="95"/>
    </location>
</feature>
<organism evidence="4 5">
    <name type="scientific">Tolypocladium ophioglossoides (strain CBS 100239)</name>
    <name type="common">Snaketongue truffleclub</name>
    <name type="synonym">Elaphocordyceps ophioglossoides</name>
    <dbReference type="NCBI Taxonomy" id="1163406"/>
    <lineage>
        <taxon>Eukaryota</taxon>
        <taxon>Fungi</taxon>
        <taxon>Dikarya</taxon>
        <taxon>Ascomycota</taxon>
        <taxon>Pezizomycotina</taxon>
        <taxon>Sordariomycetes</taxon>
        <taxon>Hypocreomycetidae</taxon>
        <taxon>Hypocreales</taxon>
        <taxon>Ophiocordycipitaceae</taxon>
        <taxon>Tolypocladium</taxon>
    </lineage>
</organism>
<dbReference type="Proteomes" id="UP000036947">
    <property type="component" value="Unassembled WGS sequence"/>
</dbReference>
<dbReference type="STRING" id="1163406.A0A0L0N5L3"/>
<reference evidence="4 5" key="1">
    <citation type="journal article" date="2015" name="BMC Genomics">
        <title>The genome of the truffle-parasite Tolypocladium ophioglossoides and the evolution of antifungal peptaibiotics.</title>
        <authorList>
            <person name="Quandt C.A."/>
            <person name="Bushley K.E."/>
            <person name="Spatafora J.W."/>
        </authorList>
    </citation>
    <scope>NUCLEOTIDE SEQUENCE [LARGE SCALE GENOMIC DNA]</scope>
    <source>
        <strain evidence="4 5">CBS 100239</strain>
    </source>
</reference>
<dbReference type="Pfam" id="PF24883">
    <property type="entry name" value="NPHP3_N"/>
    <property type="match status" value="1"/>
</dbReference>
<dbReference type="InterPro" id="IPR056884">
    <property type="entry name" value="NPHP3-like_N"/>
</dbReference>
<proteinExistence type="predicted"/>
<evidence type="ECO:0000313" key="5">
    <source>
        <dbReference type="Proteomes" id="UP000036947"/>
    </source>
</evidence>
<name>A0A0L0N5L3_TOLOC</name>
<dbReference type="SUPFAM" id="SSF52540">
    <property type="entry name" value="P-loop containing nucleoside triphosphate hydrolases"/>
    <property type="match status" value="1"/>
</dbReference>